<dbReference type="RefSeq" id="WP_130391002.1">
    <property type="nucleotide sequence ID" value="NZ_SGXM01000001.1"/>
</dbReference>
<reference evidence="3 4" key="1">
    <citation type="journal article" date="2015" name="Stand. Genomic Sci.">
        <title>Genomic Encyclopedia of Bacterial and Archaeal Type Strains, Phase III: the genomes of soil and plant-associated and newly described type strains.</title>
        <authorList>
            <person name="Whitman W.B."/>
            <person name="Woyke T."/>
            <person name="Klenk H.P."/>
            <person name="Zhou Y."/>
            <person name="Lilburn T.G."/>
            <person name="Beck B.J."/>
            <person name="De Vos P."/>
            <person name="Vandamme P."/>
            <person name="Eisen J.A."/>
            <person name="Garrity G."/>
            <person name="Hugenholtz P."/>
            <person name="Kyrpides N.C."/>
        </authorList>
    </citation>
    <scope>NUCLEOTIDE SEQUENCE [LARGE SCALE GENOMIC DNA]</scope>
    <source>
        <strain evidence="3 4">ASC-9842</strain>
    </source>
</reference>
<sequence>MNGRKLCQVALALAAIGAVAFATTAEARTRVGVGVYVGPGWGYGPGWGPGWGGPGWGPGWGPYGSYYGPYYAPGYYAPPAVVAVPAPNPPQYIEQGSDGNPALTDGTSPNAWWYFCNQPQGYYPYVKECPGGWQREQPRAPSSAVPVPGAPTASSALPGAAS</sequence>
<feature type="chain" id="PRO_5020279934" description="Proline-rich region" evidence="2">
    <location>
        <begin position="28"/>
        <end position="162"/>
    </location>
</feature>
<feature type="region of interest" description="Disordered" evidence="1">
    <location>
        <begin position="134"/>
        <end position="162"/>
    </location>
</feature>
<organism evidence="3 4">
    <name type="scientific">Cupriavidus agavae</name>
    <dbReference type="NCBI Taxonomy" id="1001822"/>
    <lineage>
        <taxon>Bacteria</taxon>
        <taxon>Pseudomonadati</taxon>
        <taxon>Pseudomonadota</taxon>
        <taxon>Betaproteobacteria</taxon>
        <taxon>Burkholderiales</taxon>
        <taxon>Burkholderiaceae</taxon>
        <taxon>Cupriavidus</taxon>
    </lineage>
</organism>
<dbReference type="Proteomes" id="UP000291078">
    <property type="component" value="Unassembled WGS sequence"/>
</dbReference>
<dbReference type="AlphaFoldDB" id="A0A4Q7SB38"/>
<gene>
    <name evidence="3" type="ORF">EV147_2104</name>
</gene>
<feature type="signal peptide" evidence="2">
    <location>
        <begin position="1"/>
        <end position="27"/>
    </location>
</feature>
<comment type="caution">
    <text evidence="3">The sequence shown here is derived from an EMBL/GenBank/DDBJ whole genome shotgun (WGS) entry which is preliminary data.</text>
</comment>
<proteinExistence type="predicted"/>
<evidence type="ECO:0000256" key="1">
    <source>
        <dbReference type="SAM" id="MobiDB-lite"/>
    </source>
</evidence>
<name>A0A4Q7SB38_9BURK</name>
<feature type="compositionally biased region" description="Low complexity" evidence="1">
    <location>
        <begin position="139"/>
        <end position="156"/>
    </location>
</feature>
<dbReference type="OrthoDB" id="5397649at2"/>
<evidence type="ECO:0000313" key="4">
    <source>
        <dbReference type="Proteomes" id="UP000291078"/>
    </source>
</evidence>
<evidence type="ECO:0008006" key="5">
    <source>
        <dbReference type="Google" id="ProtNLM"/>
    </source>
</evidence>
<keyword evidence="4" id="KW-1185">Reference proteome</keyword>
<evidence type="ECO:0000256" key="2">
    <source>
        <dbReference type="SAM" id="SignalP"/>
    </source>
</evidence>
<evidence type="ECO:0000313" key="3">
    <source>
        <dbReference type="EMBL" id="RZT43057.1"/>
    </source>
</evidence>
<dbReference type="EMBL" id="SGXM01000001">
    <property type="protein sequence ID" value="RZT43057.1"/>
    <property type="molecule type" value="Genomic_DNA"/>
</dbReference>
<keyword evidence="2" id="KW-0732">Signal</keyword>
<accession>A0A4Q7SB38</accession>
<protein>
    <recommendedName>
        <fullName evidence="5">Proline-rich region</fullName>
    </recommendedName>
</protein>